<evidence type="ECO:0000313" key="2">
    <source>
        <dbReference type="Proteomes" id="UP000265520"/>
    </source>
</evidence>
<keyword evidence="2" id="KW-1185">Reference proteome</keyword>
<evidence type="ECO:0000313" key="1">
    <source>
        <dbReference type="EMBL" id="MCI22514.1"/>
    </source>
</evidence>
<dbReference type="EMBL" id="LXQA010130877">
    <property type="protein sequence ID" value="MCI22514.1"/>
    <property type="molecule type" value="Genomic_DNA"/>
</dbReference>
<dbReference type="AlphaFoldDB" id="A0A392QEC1"/>
<feature type="non-terminal residue" evidence="1">
    <location>
        <position position="1"/>
    </location>
</feature>
<organism evidence="1 2">
    <name type="scientific">Trifolium medium</name>
    <dbReference type="NCBI Taxonomy" id="97028"/>
    <lineage>
        <taxon>Eukaryota</taxon>
        <taxon>Viridiplantae</taxon>
        <taxon>Streptophyta</taxon>
        <taxon>Embryophyta</taxon>
        <taxon>Tracheophyta</taxon>
        <taxon>Spermatophyta</taxon>
        <taxon>Magnoliopsida</taxon>
        <taxon>eudicotyledons</taxon>
        <taxon>Gunneridae</taxon>
        <taxon>Pentapetalae</taxon>
        <taxon>rosids</taxon>
        <taxon>fabids</taxon>
        <taxon>Fabales</taxon>
        <taxon>Fabaceae</taxon>
        <taxon>Papilionoideae</taxon>
        <taxon>50 kb inversion clade</taxon>
        <taxon>NPAAA clade</taxon>
        <taxon>Hologalegina</taxon>
        <taxon>IRL clade</taxon>
        <taxon>Trifolieae</taxon>
        <taxon>Trifolium</taxon>
    </lineage>
</organism>
<name>A0A392QEC1_9FABA</name>
<protein>
    <submittedName>
        <fullName evidence="1">Uroporphyrinogen-III synthase chloroplastic-like</fullName>
    </submittedName>
</protein>
<comment type="caution">
    <text evidence="1">The sequence shown here is derived from an EMBL/GenBank/DDBJ whole genome shotgun (WGS) entry which is preliminary data.</text>
</comment>
<proteinExistence type="predicted"/>
<accession>A0A392QEC1</accession>
<sequence length="22" mass="2495">NAFDWVVITSPEAGSVFLEAWR</sequence>
<dbReference type="Proteomes" id="UP000265520">
    <property type="component" value="Unassembled WGS sequence"/>
</dbReference>
<reference evidence="1 2" key="1">
    <citation type="journal article" date="2018" name="Front. Plant Sci.">
        <title>Red Clover (Trifolium pratense) and Zigzag Clover (T. medium) - A Picture of Genomic Similarities and Differences.</title>
        <authorList>
            <person name="Dluhosova J."/>
            <person name="Istvanek J."/>
            <person name="Nedelnik J."/>
            <person name="Repkova J."/>
        </authorList>
    </citation>
    <scope>NUCLEOTIDE SEQUENCE [LARGE SCALE GENOMIC DNA]</scope>
    <source>
        <strain evidence="2">cv. 10/8</strain>
        <tissue evidence="1">Leaf</tissue>
    </source>
</reference>